<sequence length="60" mass="6378">MEVCDADGLVIIDELSIRLAEAEKANADIKSAGWSGSGAVGYEIEKLKDIISKLKEGGNR</sequence>
<protein>
    <submittedName>
        <fullName evidence="1">Uncharacterized protein</fullName>
    </submittedName>
</protein>
<name>A0A0F9QTY9_9ZZZZ</name>
<evidence type="ECO:0000313" key="1">
    <source>
        <dbReference type="EMBL" id="KKN40482.1"/>
    </source>
</evidence>
<gene>
    <name evidence="1" type="ORF">LCGC14_0732710</name>
</gene>
<organism evidence="1">
    <name type="scientific">marine sediment metagenome</name>
    <dbReference type="NCBI Taxonomy" id="412755"/>
    <lineage>
        <taxon>unclassified sequences</taxon>
        <taxon>metagenomes</taxon>
        <taxon>ecological metagenomes</taxon>
    </lineage>
</organism>
<dbReference type="AlphaFoldDB" id="A0A0F9QTY9"/>
<reference evidence="1" key="1">
    <citation type="journal article" date="2015" name="Nature">
        <title>Complex archaea that bridge the gap between prokaryotes and eukaryotes.</title>
        <authorList>
            <person name="Spang A."/>
            <person name="Saw J.H."/>
            <person name="Jorgensen S.L."/>
            <person name="Zaremba-Niedzwiedzka K."/>
            <person name="Martijn J."/>
            <person name="Lind A.E."/>
            <person name="van Eijk R."/>
            <person name="Schleper C."/>
            <person name="Guy L."/>
            <person name="Ettema T.J."/>
        </authorList>
    </citation>
    <scope>NUCLEOTIDE SEQUENCE</scope>
</reference>
<dbReference type="EMBL" id="LAZR01001702">
    <property type="protein sequence ID" value="KKN40482.1"/>
    <property type="molecule type" value="Genomic_DNA"/>
</dbReference>
<comment type="caution">
    <text evidence="1">The sequence shown here is derived from an EMBL/GenBank/DDBJ whole genome shotgun (WGS) entry which is preliminary data.</text>
</comment>
<proteinExistence type="predicted"/>
<accession>A0A0F9QTY9</accession>